<dbReference type="SMART" id="SM00138">
    <property type="entry name" value="MeTrc"/>
    <property type="match status" value="1"/>
</dbReference>
<organism evidence="7 8">
    <name type="scientific">Inconstantimicrobium porci</name>
    <dbReference type="NCBI Taxonomy" id="2652291"/>
    <lineage>
        <taxon>Bacteria</taxon>
        <taxon>Bacillati</taxon>
        <taxon>Bacillota</taxon>
        <taxon>Clostridia</taxon>
        <taxon>Eubacteriales</taxon>
        <taxon>Clostridiaceae</taxon>
        <taxon>Inconstantimicrobium</taxon>
    </lineage>
</organism>
<protein>
    <recommendedName>
        <fullName evidence="2">protein-glutamate O-methyltransferase</fullName>
        <ecNumber evidence="2">2.1.1.80</ecNumber>
    </recommendedName>
</protein>
<dbReference type="Gene3D" id="1.10.155.10">
    <property type="entry name" value="Chemotaxis receptor methyltransferase CheR, N-terminal domain"/>
    <property type="match status" value="1"/>
</dbReference>
<feature type="domain" description="CheR-type methyltransferase" evidence="6">
    <location>
        <begin position="1"/>
        <end position="255"/>
    </location>
</feature>
<dbReference type="InterPro" id="IPR022642">
    <property type="entry name" value="CheR_C"/>
</dbReference>
<evidence type="ECO:0000256" key="4">
    <source>
        <dbReference type="ARBA" id="ARBA00022679"/>
    </source>
</evidence>
<dbReference type="InterPro" id="IPR036804">
    <property type="entry name" value="CheR_N_sf"/>
</dbReference>
<dbReference type="InterPro" id="IPR022641">
    <property type="entry name" value="CheR_N"/>
</dbReference>
<dbReference type="RefSeq" id="WP_154531739.1">
    <property type="nucleotide sequence ID" value="NZ_JAQXTV010000084.1"/>
</dbReference>
<evidence type="ECO:0000313" key="8">
    <source>
        <dbReference type="Proteomes" id="UP000460287"/>
    </source>
</evidence>
<dbReference type="Proteomes" id="UP000460287">
    <property type="component" value="Unassembled WGS sequence"/>
</dbReference>
<evidence type="ECO:0000313" key="7">
    <source>
        <dbReference type="EMBL" id="MSR91843.1"/>
    </source>
</evidence>
<dbReference type="Pfam" id="PF03705">
    <property type="entry name" value="CheR_N"/>
    <property type="match status" value="1"/>
</dbReference>
<evidence type="ECO:0000256" key="3">
    <source>
        <dbReference type="ARBA" id="ARBA00022603"/>
    </source>
</evidence>
<keyword evidence="5" id="KW-0949">S-adenosyl-L-methionine</keyword>
<evidence type="ECO:0000256" key="2">
    <source>
        <dbReference type="ARBA" id="ARBA00012534"/>
    </source>
</evidence>
<accession>A0A7X2MZA2</accession>
<dbReference type="InterPro" id="IPR000780">
    <property type="entry name" value="CheR_MeTrfase"/>
</dbReference>
<dbReference type="SUPFAM" id="SSF53335">
    <property type="entry name" value="S-adenosyl-L-methionine-dependent methyltransferases"/>
    <property type="match status" value="1"/>
</dbReference>
<gene>
    <name evidence="7" type="ORF">FYJ33_10610</name>
</gene>
<comment type="caution">
    <text evidence="7">The sequence shown here is derived from an EMBL/GenBank/DDBJ whole genome shotgun (WGS) entry which is preliminary data.</text>
</comment>
<dbReference type="PANTHER" id="PTHR24422">
    <property type="entry name" value="CHEMOTAXIS PROTEIN METHYLTRANSFERASE"/>
    <property type="match status" value="1"/>
</dbReference>
<evidence type="ECO:0000259" key="6">
    <source>
        <dbReference type="PROSITE" id="PS50123"/>
    </source>
</evidence>
<sequence>MDFKEFESWIYKEIGINLSAYKPSQLHRRIESLMNRVGVDSLKEYTELIKNNSEQRQKFLDFITINVTEFYRNPELFRDLENKLKNEMQAAKRPLKIWSAACSIGCEPYSVAMILHKINPNIKHTIIATDIDNTILGKAKLGEYTKNEMKNVSNEDLIKYFEKVDEKYYINREIKNRVTFKKHDLILDRYDNDFDLIICRNVVIYFNTDVKNEIYRKFNNALKKDGYLFVGATESIYNYKEFNLEKSSTFIYRKN</sequence>
<dbReference type="PANTHER" id="PTHR24422:SF19">
    <property type="entry name" value="CHEMOTAXIS PROTEIN METHYLTRANSFERASE"/>
    <property type="match status" value="1"/>
</dbReference>
<comment type="catalytic activity">
    <reaction evidence="1">
        <text>L-glutamyl-[protein] + S-adenosyl-L-methionine = [protein]-L-glutamate 5-O-methyl ester + S-adenosyl-L-homocysteine</text>
        <dbReference type="Rhea" id="RHEA:24452"/>
        <dbReference type="Rhea" id="RHEA-COMP:10208"/>
        <dbReference type="Rhea" id="RHEA-COMP:10311"/>
        <dbReference type="ChEBI" id="CHEBI:29973"/>
        <dbReference type="ChEBI" id="CHEBI:57856"/>
        <dbReference type="ChEBI" id="CHEBI:59789"/>
        <dbReference type="ChEBI" id="CHEBI:82795"/>
        <dbReference type="EC" id="2.1.1.80"/>
    </reaction>
</comment>
<keyword evidence="4 7" id="KW-0808">Transferase</keyword>
<dbReference type="Gene3D" id="3.40.50.150">
    <property type="entry name" value="Vaccinia Virus protein VP39"/>
    <property type="match status" value="1"/>
</dbReference>
<dbReference type="PRINTS" id="PR00996">
    <property type="entry name" value="CHERMTFRASE"/>
</dbReference>
<dbReference type="InterPro" id="IPR029063">
    <property type="entry name" value="SAM-dependent_MTases_sf"/>
</dbReference>
<dbReference type="AlphaFoldDB" id="A0A7X2MZA2"/>
<dbReference type="InterPro" id="IPR050903">
    <property type="entry name" value="Bact_Chemotaxis_MeTrfase"/>
</dbReference>
<reference evidence="7 8" key="1">
    <citation type="submission" date="2019-08" db="EMBL/GenBank/DDBJ databases">
        <title>In-depth cultivation of the pig gut microbiome towards novel bacterial diversity and tailored functional studies.</title>
        <authorList>
            <person name="Wylensek D."/>
            <person name="Hitch T.C.A."/>
            <person name="Clavel T."/>
        </authorList>
    </citation>
    <scope>NUCLEOTIDE SEQUENCE [LARGE SCALE GENOMIC DNA]</scope>
    <source>
        <strain evidence="7 8">WCA-383-APC-5B</strain>
    </source>
</reference>
<dbReference type="GO" id="GO:0008983">
    <property type="term" value="F:protein-glutamate O-methyltransferase activity"/>
    <property type="evidence" value="ECO:0007669"/>
    <property type="project" value="UniProtKB-EC"/>
</dbReference>
<dbReference type="SUPFAM" id="SSF47757">
    <property type="entry name" value="Chemotaxis receptor methyltransferase CheR, N-terminal domain"/>
    <property type="match status" value="1"/>
</dbReference>
<dbReference type="Pfam" id="PF01739">
    <property type="entry name" value="CheR"/>
    <property type="match status" value="1"/>
</dbReference>
<dbReference type="EMBL" id="VULX01000016">
    <property type="protein sequence ID" value="MSR91843.1"/>
    <property type="molecule type" value="Genomic_DNA"/>
</dbReference>
<proteinExistence type="predicted"/>
<dbReference type="CDD" id="cd02440">
    <property type="entry name" value="AdoMet_MTases"/>
    <property type="match status" value="1"/>
</dbReference>
<dbReference type="EC" id="2.1.1.80" evidence="2"/>
<keyword evidence="3 7" id="KW-0489">Methyltransferase</keyword>
<keyword evidence="8" id="KW-1185">Reference proteome</keyword>
<evidence type="ECO:0000256" key="5">
    <source>
        <dbReference type="ARBA" id="ARBA00022691"/>
    </source>
</evidence>
<evidence type="ECO:0000256" key="1">
    <source>
        <dbReference type="ARBA" id="ARBA00001541"/>
    </source>
</evidence>
<dbReference type="GO" id="GO:0032259">
    <property type="term" value="P:methylation"/>
    <property type="evidence" value="ECO:0007669"/>
    <property type="project" value="UniProtKB-KW"/>
</dbReference>
<name>A0A7X2MZA2_9CLOT</name>
<dbReference type="PROSITE" id="PS50123">
    <property type="entry name" value="CHER"/>
    <property type="match status" value="1"/>
</dbReference>